<dbReference type="PANTHER" id="PTHR47403">
    <property type="entry name" value="LOC100145250 PROTEIN"/>
    <property type="match status" value="1"/>
</dbReference>
<dbReference type="PROSITE" id="PS51186">
    <property type="entry name" value="GNAT"/>
    <property type="match status" value="1"/>
</dbReference>
<feature type="domain" description="N-acetyltransferase" evidence="2">
    <location>
        <begin position="5"/>
        <end position="141"/>
    </location>
</feature>
<dbReference type="EMBL" id="LSMT01000991">
    <property type="protein sequence ID" value="PFX13380.1"/>
    <property type="molecule type" value="Genomic_DNA"/>
</dbReference>
<dbReference type="OrthoDB" id="8889733at2759"/>
<organism evidence="3 4">
    <name type="scientific">Stylophora pistillata</name>
    <name type="common">Smooth cauliflower coral</name>
    <dbReference type="NCBI Taxonomy" id="50429"/>
    <lineage>
        <taxon>Eukaryota</taxon>
        <taxon>Metazoa</taxon>
        <taxon>Cnidaria</taxon>
        <taxon>Anthozoa</taxon>
        <taxon>Hexacorallia</taxon>
        <taxon>Scleractinia</taxon>
        <taxon>Astrocoeniina</taxon>
        <taxon>Pocilloporidae</taxon>
        <taxon>Stylophora</taxon>
    </lineage>
</organism>
<feature type="compositionally biased region" description="Basic and acidic residues" evidence="1">
    <location>
        <begin position="295"/>
        <end position="308"/>
    </location>
</feature>
<dbReference type="Gene3D" id="3.40.630.30">
    <property type="match status" value="1"/>
</dbReference>
<evidence type="ECO:0000256" key="1">
    <source>
        <dbReference type="SAM" id="MobiDB-lite"/>
    </source>
</evidence>
<evidence type="ECO:0000313" key="3">
    <source>
        <dbReference type="EMBL" id="PFX13380.1"/>
    </source>
</evidence>
<dbReference type="GO" id="GO:0016747">
    <property type="term" value="F:acyltransferase activity, transferring groups other than amino-acyl groups"/>
    <property type="evidence" value="ECO:0007669"/>
    <property type="project" value="InterPro"/>
</dbReference>
<accession>A0A2B4RA60</accession>
<protein>
    <submittedName>
        <fullName evidence="3">Putative N-acetyltransferase 16</fullName>
    </submittedName>
</protein>
<dbReference type="InterPro" id="IPR016181">
    <property type="entry name" value="Acyl_CoA_acyltransferase"/>
</dbReference>
<dbReference type="AlphaFoldDB" id="A0A2B4RA60"/>
<keyword evidence="3" id="KW-0808">Transferase</keyword>
<name>A0A2B4RA60_STYPI</name>
<proteinExistence type="predicted"/>
<comment type="caution">
    <text evidence="3">The sequence shown here is derived from an EMBL/GenBank/DDBJ whole genome shotgun (WGS) entry which is preliminary data.</text>
</comment>
<keyword evidence="4" id="KW-1185">Reference proteome</keyword>
<dbReference type="InterPro" id="IPR056483">
    <property type="entry name" value="Hisat_C"/>
</dbReference>
<dbReference type="PANTHER" id="PTHR47403:SF6">
    <property type="entry name" value="N-ACETYLTRANSFERASE DOMAIN-CONTAINING PROTEIN"/>
    <property type="match status" value="1"/>
</dbReference>
<reference evidence="4" key="1">
    <citation type="journal article" date="2017" name="bioRxiv">
        <title>Comparative analysis of the genomes of Stylophora pistillata and Acropora digitifera provides evidence for extensive differences between species of corals.</title>
        <authorList>
            <person name="Voolstra C.R."/>
            <person name="Li Y."/>
            <person name="Liew Y.J."/>
            <person name="Baumgarten S."/>
            <person name="Zoccola D."/>
            <person name="Flot J.-F."/>
            <person name="Tambutte S."/>
            <person name="Allemand D."/>
            <person name="Aranda M."/>
        </authorList>
    </citation>
    <scope>NUCLEOTIDE SEQUENCE [LARGE SCALE GENOMIC DNA]</scope>
</reference>
<feature type="region of interest" description="Disordered" evidence="1">
    <location>
        <begin position="295"/>
        <end position="317"/>
    </location>
</feature>
<gene>
    <name evidence="3" type="primary">nat16</name>
    <name evidence="3" type="ORF">AWC38_SpisGene22537</name>
</gene>
<dbReference type="SUPFAM" id="SSF55729">
    <property type="entry name" value="Acyl-CoA N-acyltransferases (Nat)"/>
    <property type="match status" value="1"/>
</dbReference>
<dbReference type="Pfam" id="PF24066">
    <property type="entry name" value="Hisat_C"/>
    <property type="match status" value="1"/>
</dbReference>
<sequence length="317" mass="36328">MNSELTFRLAQTSDFDEILKLSEGVYDGQDYLPLRFHKWMQMINVAVMLAHTSGKLIGLVQCSVVDDGRTAVRRAARISPEFRGQGVYKRLSEAMNEFVRRHYPAVQREMFTSTMCHFPAREITEMRSIRTSAVNKSLFALDSLKVNFSDQVEPCMKEYLCDVIFTSPFARRLFPYNSIILDWIPMEPLRSNIDHFQHEIGHEFYFAVDKCGGDAIPRSVSFGVLSPRKRRNRSHKEFLLHGPVDLVPPGIFDLICEQSIFDSTLKTKGSAGPSGMDAELYRRILCSKNFAEEGKTQREDRYSDEKPAKLQLQPLPT</sequence>
<dbReference type="Proteomes" id="UP000225706">
    <property type="component" value="Unassembled WGS sequence"/>
</dbReference>
<evidence type="ECO:0000313" key="4">
    <source>
        <dbReference type="Proteomes" id="UP000225706"/>
    </source>
</evidence>
<evidence type="ECO:0000259" key="2">
    <source>
        <dbReference type="PROSITE" id="PS51186"/>
    </source>
</evidence>
<dbReference type="InterPro" id="IPR000182">
    <property type="entry name" value="GNAT_dom"/>
</dbReference>